<dbReference type="AlphaFoldDB" id="A0AB33AGX4"/>
<gene>
    <name evidence="2" type="ORF">MASS_4355</name>
</gene>
<evidence type="ECO:0000313" key="3">
    <source>
        <dbReference type="Proteomes" id="UP000013961"/>
    </source>
</evidence>
<accession>A0AB33AGX4</accession>
<name>A0AB33AGX4_9MYCO</name>
<dbReference type="Pfam" id="PF12728">
    <property type="entry name" value="HTH_17"/>
    <property type="match status" value="1"/>
</dbReference>
<dbReference type="Proteomes" id="UP000013961">
    <property type="component" value="Chromosome"/>
</dbReference>
<protein>
    <submittedName>
        <fullName evidence="2">Excision nuclease</fullName>
    </submittedName>
</protein>
<dbReference type="InterPro" id="IPR041657">
    <property type="entry name" value="HTH_17"/>
</dbReference>
<dbReference type="KEGG" id="mabb:MASS_4355"/>
<sequence>MMERLSVGRTMVFELMANGELQSVKVGRRRLVSESAINEYISRLEAGVA</sequence>
<proteinExistence type="predicted"/>
<evidence type="ECO:0000259" key="1">
    <source>
        <dbReference type="Pfam" id="PF12728"/>
    </source>
</evidence>
<dbReference type="EMBL" id="CP004374">
    <property type="protein sequence ID" value="AGM30957.1"/>
    <property type="molecule type" value="Genomic_DNA"/>
</dbReference>
<dbReference type="NCBIfam" id="TIGR01764">
    <property type="entry name" value="excise"/>
    <property type="match status" value="1"/>
</dbReference>
<evidence type="ECO:0000313" key="2">
    <source>
        <dbReference type="EMBL" id="AGM30957.1"/>
    </source>
</evidence>
<dbReference type="InterPro" id="IPR010093">
    <property type="entry name" value="SinI_DNA-bd"/>
</dbReference>
<reference evidence="2 3" key="1">
    <citation type="journal article" date="2013" name="Genome Announc.">
        <title>Complete Genome Sequence of Mycobacterium massiliense Clinical Strain Asan 50594, Belonging to the Type II Genotype.</title>
        <authorList>
            <person name="Kim B.J."/>
            <person name="Kim B.R."/>
            <person name="Hong S.H."/>
            <person name="Seok S.H."/>
            <person name="Kook Y.H."/>
            <person name="Kim B.J."/>
        </authorList>
    </citation>
    <scope>NUCLEOTIDE SEQUENCE [LARGE SCALE GENOMIC DNA]</scope>
    <source>
        <strain evidence="2 3">50594</strain>
    </source>
</reference>
<dbReference type="GO" id="GO:0003677">
    <property type="term" value="F:DNA binding"/>
    <property type="evidence" value="ECO:0007669"/>
    <property type="project" value="InterPro"/>
</dbReference>
<feature type="domain" description="Helix-turn-helix" evidence="1">
    <location>
        <begin position="2"/>
        <end position="43"/>
    </location>
</feature>
<organism evidence="2 3">
    <name type="scientific">Mycobacteroides abscessus subsp. bolletii 50594</name>
    <dbReference type="NCBI Taxonomy" id="1303024"/>
    <lineage>
        <taxon>Bacteria</taxon>
        <taxon>Bacillati</taxon>
        <taxon>Actinomycetota</taxon>
        <taxon>Actinomycetes</taxon>
        <taxon>Mycobacteriales</taxon>
        <taxon>Mycobacteriaceae</taxon>
        <taxon>Mycobacteroides</taxon>
        <taxon>Mycobacteroides abscessus</taxon>
    </lineage>
</organism>